<feature type="domain" description="Carboxylesterase type B" evidence="4">
    <location>
        <begin position="10"/>
        <end position="394"/>
    </location>
</feature>
<dbReference type="PANTHER" id="PTHR11559">
    <property type="entry name" value="CARBOXYLESTERASE"/>
    <property type="match status" value="1"/>
</dbReference>
<dbReference type="PROSITE" id="PS00122">
    <property type="entry name" value="CARBOXYLESTERASE_B_1"/>
    <property type="match status" value="1"/>
</dbReference>
<sequence length="432" mass="46153">MEEVLYSAAGQTEACLLLNVYVPTDVFASNSSKAPVLIWIHGGGFTYGSKDGQDPAGIIARSTLDDNDGIIVVNINYRLGMFGWLGGGGATPNLGFYDQLTAFEWVQQYISLFGGDPEQITVLGESAGAASILHHITSYGGNTTLPFQQGIIQSPAFQANLNLTEGYEKTLAEASNITGSSITSLAELSALDAATLQLINFDVILSSGVGFFTYGPAPDGTYVPALPQVLLYEGRFNSDVSVIAAHNSLEAAPFVNSSISTEADVIQALQTSYPEASNATITYLLDVLYPASDYSSNFLRAVQIASDSMFSCSTRFLAVALGNQTYNYIFAVPPGYHAEDVSYTFFNGDTTTLDDGLAVIAELAYALQDYIVGFTLSGNPNDSPAGTALEFPIYGSNATVVEFAYTGLLTTQDDMDNDRCPWWQQAFVQGLI</sequence>
<dbReference type="EMBL" id="JAPEVB010000002">
    <property type="protein sequence ID" value="KAJ4393280.1"/>
    <property type="molecule type" value="Genomic_DNA"/>
</dbReference>
<comment type="similarity">
    <text evidence="1 3">Belongs to the type-B carboxylesterase/lipase family.</text>
</comment>
<dbReference type="InterPro" id="IPR019826">
    <property type="entry name" value="Carboxylesterase_B_AS"/>
</dbReference>
<accession>A0A9W9CXP8</accession>
<dbReference type="Proteomes" id="UP001140453">
    <property type="component" value="Unassembled WGS sequence"/>
</dbReference>
<dbReference type="SUPFAM" id="SSF53474">
    <property type="entry name" value="alpha/beta-Hydrolases"/>
    <property type="match status" value="1"/>
</dbReference>
<gene>
    <name evidence="5" type="ORF">N0V93_002488</name>
</gene>
<dbReference type="EC" id="3.1.1.-" evidence="3"/>
<evidence type="ECO:0000259" key="4">
    <source>
        <dbReference type="Pfam" id="PF00135"/>
    </source>
</evidence>
<dbReference type="Gene3D" id="3.40.50.1820">
    <property type="entry name" value="alpha/beta hydrolase"/>
    <property type="match status" value="1"/>
</dbReference>
<dbReference type="GO" id="GO:0016787">
    <property type="term" value="F:hydrolase activity"/>
    <property type="evidence" value="ECO:0007669"/>
    <property type="project" value="UniProtKB-KW"/>
</dbReference>
<dbReference type="Pfam" id="PF00135">
    <property type="entry name" value="COesterase"/>
    <property type="match status" value="1"/>
</dbReference>
<evidence type="ECO:0000256" key="1">
    <source>
        <dbReference type="ARBA" id="ARBA00005964"/>
    </source>
</evidence>
<dbReference type="AlphaFoldDB" id="A0A9W9CXP8"/>
<evidence type="ECO:0000256" key="2">
    <source>
        <dbReference type="ARBA" id="ARBA00022801"/>
    </source>
</evidence>
<reference evidence="5" key="1">
    <citation type="submission" date="2022-10" db="EMBL/GenBank/DDBJ databases">
        <title>Tapping the CABI collections for fungal endophytes: first genome assemblies for Collariella, Neodidymelliopsis, Ascochyta clinopodiicola, Didymella pomorum, Didymosphaeria variabile, Neocosmospora piperis and Neocucurbitaria cava.</title>
        <authorList>
            <person name="Hill R."/>
        </authorList>
    </citation>
    <scope>NUCLEOTIDE SEQUENCE</scope>
    <source>
        <strain evidence="5">IMI 355082</strain>
    </source>
</reference>
<organism evidence="5 6">
    <name type="scientific">Gnomoniopsis smithogilvyi</name>
    <dbReference type="NCBI Taxonomy" id="1191159"/>
    <lineage>
        <taxon>Eukaryota</taxon>
        <taxon>Fungi</taxon>
        <taxon>Dikarya</taxon>
        <taxon>Ascomycota</taxon>
        <taxon>Pezizomycotina</taxon>
        <taxon>Sordariomycetes</taxon>
        <taxon>Sordariomycetidae</taxon>
        <taxon>Diaporthales</taxon>
        <taxon>Gnomoniaceae</taxon>
        <taxon>Gnomoniopsis</taxon>
    </lineage>
</organism>
<protein>
    <recommendedName>
        <fullName evidence="3">Carboxylic ester hydrolase</fullName>
        <ecNumber evidence="3">3.1.1.-</ecNumber>
    </recommendedName>
</protein>
<keyword evidence="2 3" id="KW-0378">Hydrolase</keyword>
<dbReference type="InterPro" id="IPR029058">
    <property type="entry name" value="AB_hydrolase_fold"/>
</dbReference>
<evidence type="ECO:0000256" key="3">
    <source>
        <dbReference type="RuleBase" id="RU361235"/>
    </source>
</evidence>
<keyword evidence="6" id="KW-1185">Reference proteome</keyword>
<dbReference type="InterPro" id="IPR050309">
    <property type="entry name" value="Type-B_Carboxylest/Lipase"/>
</dbReference>
<dbReference type="InterPro" id="IPR002018">
    <property type="entry name" value="CarbesteraseB"/>
</dbReference>
<name>A0A9W9CXP8_9PEZI</name>
<dbReference type="OrthoDB" id="408631at2759"/>
<comment type="caution">
    <text evidence="5">The sequence shown here is derived from an EMBL/GenBank/DDBJ whole genome shotgun (WGS) entry which is preliminary data.</text>
</comment>
<evidence type="ECO:0000313" key="6">
    <source>
        <dbReference type="Proteomes" id="UP001140453"/>
    </source>
</evidence>
<proteinExistence type="inferred from homology"/>
<evidence type="ECO:0000313" key="5">
    <source>
        <dbReference type="EMBL" id="KAJ4393280.1"/>
    </source>
</evidence>